<dbReference type="AlphaFoldDB" id="A0A7J6SCE9"/>
<proteinExistence type="predicted"/>
<evidence type="ECO:0000313" key="3">
    <source>
        <dbReference type="EMBL" id="KAF4730659.1"/>
    </source>
</evidence>
<evidence type="ECO:0000256" key="1">
    <source>
        <dbReference type="SAM" id="MobiDB-lite"/>
    </source>
</evidence>
<reference evidence="3 4" key="1">
    <citation type="submission" date="2020-04" db="EMBL/GenBank/DDBJ databases">
        <title>Perkinsus olseni comparative genomics.</title>
        <authorList>
            <person name="Bogema D.R."/>
        </authorList>
    </citation>
    <scope>NUCLEOTIDE SEQUENCE [LARGE SCALE GENOMIC DNA]</scope>
    <source>
        <strain evidence="3">ATCC PRA-205</strain>
    </source>
</reference>
<organism evidence="3 4">
    <name type="scientific">Perkinsus olseni</name>
    <name type="common">Perkinsus atlanticus</name>
    <dbReference type="NCBI Taxonomy" id="32597"/>
    <lineage>
        <taxon>Eukaryota</taxon>
        <taxon>Sar</taxon>
        <taxon>Alveolata</taxon>
        <taxon>Perkinsozoa</taxon>
        <taxon>Perkinsea</taxon>
        <taxon>Perkinsida</taxon>
        <taxon>Perkinsidae</taxon>
        <taxon>Perkinsus</taxon>
    </lineage>
</organism>
<sequence length="233" mass="25927">MVAMKRMLSLTLLGICLLGAVGDTVDCWVGRFSWQTCCDPIRFGPLGNGDCWDRARGITAERCCHAVVDTVEDHQPIQRGNLACWVDEFTFKLCCSTEDYGSRGNPTCWNDEFTFERCCHESYLEGVDLPAPEFQGNPDCWLGNLQYDNCCNTLEYGSDGDRQCFTDDTAFSNCFDYPSNDRPTSRRQLHTDGLPGQDTGGPGDKLEPQEKLGGRTGRSLVAKGHLAAERRVV</sequence>
<feature type="signal peptide" evidence="2">
    <location>
        <begin position="1"/>
        <end position="22"/>
    </location>
</feature>
<dbReference type="EMBL" id="JABANM010015690">
    <property type="protein sequence ID" value="KAF4730659.1"/>
    <property type="molecule type" value="Genomic_DNA"/>
</dbReference>
<feature type="region of interest" description="Disordered" evidence="1">
    <location>
        <begin position="182"/>
        <end position="220"/>
    </location>
</feature>
<keyword evidence="2" id="KW-0732">Signal</keyword>
<protein>
    <recommendedName>
        <fullName evidence="5">Folate receptor-like domain-containing protein</fullName>
    </recommendedName>
</protein>
<evidence type="ECO:0000313" key="4">
    <source>
        <dbReference type="Proteomes" id="UP000574390"/>
    </source>
</evidence>
<gene>
    <name evidence="3" type="ORF">FOZ62_029681</name>
</gene>
<accession>A0A7J6SCE9</accession>
<feature type="compositionally biased region" description="Basic and acidic residues" evidence="1">
    <location>
        <begin position="204"/>
        <end position="213"/>
    </location>
</feature>
<dbReference type="Proteomes" id="UP000574390">
    <property type="component" value="Unassembled WGS sequence"/>
</dbReference>
<feature type="chain" id="PRO_5029830025" description="Folate receptor-like domain-containing protein" evidence="2">
    <location>
        <begin position="23"/>
        <end position="233"/>
    </location>
</feature>
<evidence type="ECO:0008006" key="5">
    <source>
        <dbReference type="Google" id="ProtNLM"/>
    </source>
</evidence>
<comment type="caution">
    <text evidence="3">The sequence shown here is derived from an EMBL/GenBank/DDBJ whole genome shotgun (WGS) entry which is preliminary data.</text>
</comment>
<name>A0A7J6SCE9_PEROL</name>
<evidence type="ECO:0000256" key="2">
    <source>
        <dbReference type="SAM" id="SignalP"/>
    </source>
</evidence>